<accession>A0A0G1QMN6</accession>
<dbReference type="EMBL" id="LCLA01000026">
    <property type="protein sequence ID" value="KKU09920.1"/>
    <property type="molecule type" value="Genomic_DNA"/>
</dbReference>
<organism evidence="1 2">
    <name type="scientific">Candidatus Woesebacteria bacterium GW2011_GWB1_45_5</name>
    <dbReference type="NCBI Taxonomy" id="1618581"/>
    <lineage>
        <taxon>Bacteria</taxon>
        <taxon>Candidatus Woeseibacteriota</taxon>
    </lineage>
</organism>
<sequence length="78" mass="8821">MKEASNEPVDPVSLIHTAITKELMDNPHCPMARMMTELLQKHNQGDAEALNLALEIAKESLTPKRSLWERIKAKSQKL</sequence>
<reference evidence="1 2" key="1">
    <citation type="journal article" date="2015" name="Nature">
        <title>rRNA introns, odd ribosomes, and small enigmatic genomes across a large radiation of phyla.</title>
        <authorList>
            <person name="Brown C.T."/>
            <person name="Hug L.A."/>
            <person name="Thomas B.C."/>
            <person name="Sharon I."/>
            <person name="Castelle C.J."/>
            <person name="Singh A."/>
            <person name="Wilkins M.J."/>
            <person name="Williams K.H."/>
            <person name="Banfield J.F."/>
        </authorList>
    </citation>
    <scope>NUCLEOTIDE SEQUENCE [LARGE SCALE GENOMIC DNA]</scope>
</reference>
<evidence type="ECO:0000313" key="1">
    <source>
        <dbReference type="EMBL" id="KKU09920.1"/>
    </source>
</evidence>
<proteinExistence type="predicted"/>
<evidence type="ECO:0000313" key="2">
    <source>
        <dbReference type="Proteomes" id="UP000034329"/>
    </source>
</evidence>
<gene>
    <name evidence="1" type="ORF">UX13_C0026G0036</name>
</gene>
<dbReference type="Proteomes" id="UP000034329">
    <property type="component" value="Unassembled WGS sequence"/>
</dbReference>
<dbReference type="AlphaFoldDB" id="A0A0G1QMN6"/>
<name>A0A0G1QMN6_9BACT</name>
<protein>
    <submittedName>
        <fullName evidence="1">Uncharacterized protein</fullName>
    </submittedName>
</protein>
<comment type="caution">
    <text evidence="1">The sequence shown here is derived from an EMBL/GenBank/DDBJ whole genome shotgun (WGS) entry which is preliminary data.</text>
</comment>